<dbReference type="Proteomes" id="UP000527355">
    <property type="component" value="Unassembled WGS sequence"/>
</dbReference>
<evidence type="ECO:0000313" key="2">
    <source>
        <dbReference type="Proteomes" id="UP000527355"/>
    </source>
</evidence>
<protein>
    <submittedName>
        <fullName evidence="1">Uncharacterized protein</fullName>
    </submittedName>
</protein>
<sequence>MREKHRSAASCTLPTADVPATKVHALDGNRTRGPCVHRPTLYPLSQTSQGNFTCFTRICAAGSETPGGGNRKVLAPCGATGQFGHAAARTLPLALLPRRQLEATQWGEEREMQGTKMNTRVPFVVRLWNHPKHTILNQKSKCYKSLPSWDTKRVMFPR</sequence>
<name>A0A7J7XHE1_MYOMY</name>
<proteinExistence type="predicted"/>
<dbReference type="EMBL" id="JABWUV010000006">
    <property type="protein sequence ID" value="KAF6349115.1"/>
    <property type="molecule type" value="Genomic_DNA"/>
</dbReference>
<organism evidence="1 2">
    <name type="scientific">Myotis myotis</name>
    <name type="common">Greater mouse-eared bat</name>
    <name type="synonym">Vespertilio myotis</name>
    <dbReference type="NCBI Taxonomy" id="51298"/>
    <lineage>
        <taxon>Eukaryota</taxon>
        <taxon>Metazoa</taxon>
        <taxon>Chordata</taxon>
        <taxon>Craniata</taxon>
        <taxon>Vertebrata</taxon>
        <taxon>Euteleostomi</taxon>
        <taxon>Mammalia</taxon>
        <taxon>Eutheria</taxon>
        <taxon>Laurasiatheria</taxon>
        <taxon>Chiroptera</taxon>
        <taxon>Yangochiroptera</taxon>
        <taxon>Vespertilionidae</taxon>
        <taxon>Myotis</taxon>
    </lineage>
</organism>
<reference evidence="1 2" key="1">
    <citation type="journal article" date="2020" name="Nature">
        <title>Six reference-quality genomes reveal evolution of bat adaptations.</title>
        <authorList>
            <person name="Jebb D."/>
            <person name="Huang Z."/>
            <person name="Pippel M."/>
            <person name="Hughes G.M."/>
            <person name="Lavrichenko K."/>
            <person name="Devanna P."/>
            <person name="Winkler S."/>
            <person name="Jermiin L.S."/>
            <person name="Skirmuntt E.C."/>
            <person name="Katzourakis A."/>
            <person name="Burkitt-Gray L."/>
            <person name="Ray D.A."/>
            <person name="Sullivan K.A.M."/>
            <person name="Roscito J.G."/>
            <person name="Kirilenko B.M."/>
            <person name="Davalos L.M."/>
            <person name="Corthals A.P."/>
            <person name="Power M.L."/>
            <person name="Jones G."/>
            <person name="Ransome R.D."/>
            <person name="Dechmann D.K.N."/>
            <person name="Locatelli A.G."/>
            <person name="Puechmaille S.J."/>
            <person name="Fedrigo O."/>
            <person name="Jarvis E.D."/>
            <person name="Hiller M."/>
            <person name="Vernes S.C."/>
            <person name="Myers E.W."/>
            <person name="Teeling E.C."/>
        </authorList>
    </citation>
    <scope>NUCLEOTIDE SEQUENCE [LARGE SCALE GENOMIC DNA]</scope>
    <source>
        <strain evidence="1">MMyoMyo1</strain>
        <tissue evidence="1">Flight muscle</tissue>
    </source>
</reference>
<comment type="caution">
    <text evidence="1">The sequence shown here is derived from an EMBL/GenBank/DDBJ whole genome shotgun (WGS) entry which is preliminary data.</text>
</comment>
<evidence type="ECO:0000313" key="1">
    <source>
        <dbReference type="EMBL" id="KAF6349115.1"/>
    </source>
</evidence>
<keyword evidence="2" id="KW-1185">Reference proteome</keyword>
<gene>
    <name evidence="1" type="ORF">mMyoMyo1_011671</name>
</gene>
<dbReference type="AlphaFoldDB" id="A0A7J7XHE1"/>
<accession>A0A7J7XHE1</accession>